<dbReference type="NCBIfam" id="NF004469">
    <property type="entry name" value="PRK05800.1"/>
    <property type="match status" value="1"/>
</dbReference>
<comment type="caution">
    <text evidence="18">The sequence shown here is derived from an EMBL/GenBank/DDBJ whole genome shotgun (WGS) entry which is preliminary data.</text>
</comment>
<comment type="function">
    <text evidence="4">Catalyzes ATP-dependent phosphorylation of adenosylcobinamide and addition of GMP to adenosylcobinamide phosphate.</text>
</comment>
<reference evidence="18" key="1">
    <citation type="journal article" date="2015" name="Nature">
        <title>Complex archaea that bridge the gap between prokaryotes and eukaryotes.</title>
        <authorList>
            <person name="Spang A."/>
            <person name="Saw J.H."/>
            <person name="Jorgensen S.L."/>
            <person name="Zaremba-Niedzwiedzka K."/>
            <person name="Martijn J."/>
            <person name="Lind A.E."/>
            <person name="van Eijk R."/>
            <person name="Schleper C."/>
            <person name="Guy L."/>
            <person name="Ettema T.J."/>
        </authorList>
    </citation>
    <scope>NUCLEOTIDE SEQUENCE</scope>
</reference>
<dbReference type="Pfam" id="PF02283">
    <property type="entry name" value="CobU"/>
    <property type="match status" value="1"/>
</dbReference>
<evidence type="ECO:0000256" key="8">
    <source>
        <dbReference type="ARBA" id="ARBA00012016"/>
    </source>
</evidence>
<evidence type="ECO:0000256" key="16">
    <source>
        <dbReference type="ARBA" id="ARBA00029570"/>
    </source>
</evidence>
<dbReference type="SUPFAM" id="SSF52540">
    <property type="entry name" value="P-loop containing nucleoside triphosphate hydrolases"/>
    <property type="match status" value="1"/>
</dbReference>
<accession>A0A0F9BQD0</accession>
<dbReference type="PANTHER" id="PTHR34848:SF1">
    <property type="entry name" value="BIFUNCTIONAL ADENOSYLCOBALAMIN BIOSYNTHESIS PROTEIN COBU"/>
    <property type="match status" value="1"/>
</dbReference>
<evidence type="ECO:0000256" key="1">
    <source>
        <dbReference type="ARBA" id="ARBA00000312"/>
    </source>
</evidence>
<dbReference type="GO" id="GO:0009236">
    <property type="term" value="P:cobalamin biosynthetic process"/>
    <property type="evidence" value="ECO:0007669"/>
    <property type="project" value="UniProtKB-KW"/>
</dbReference>
<evidence type="ECO:0000256" key="7">
    <source>
        <dbReference type="ARBA" id="ARBA00007490"/>
    </source>
</evidence>
<evidence type="ECO:0000256" key="12">
    <source>
        <dbReference type="ARBA" id="ARBA00022741"/>
    </source>
</evidence>
<organism evidence="18">
    <name type="scientific">marine sediment metagenome</name>
    <dbReference type="NCBI Taxonomy" id="412755"/>
    <lineage>
        <taxon>unclassified sequences</taxon>
        <taxon>metagenomes</taxon>
        <taxon>ecological metagenomes</taxon>
    </lineage>
</organism>
<evidence type="ECO:0000256" key="14">
    <source>
        <dbReference type="ARBA" id="ARBA00022840"/>
    </source>
</evidence>
<dbReference type="CDD" id="cd00544">
    <property type="entry name" value="CobU"/>
    <property type="match status" value="1"/>
</dbReference>
<evidence type="ECO:0000256" key="11">
    <source>
        <dbReference type="ARBA" id="ARBA00022679"/>
    </source>
</evidence>
<dbReference type="EMBL" id="LAZR01039814">
    <property type="protein sequence ID" value="KKL16057.1"/>
    <property type="molecule type" value="Genomic_DNA"/>
</dbReference>
<protein>
    <recommendedName>
        <fullName evidence="16">Adenosylcobinamide kinase</fullName>
        <ecNumber evidence="8">2.7.1.156</ecNumber>
        <ecNumber evidence="9">2.7.7.62</ecNumber>
    </recommendedName>
    <alternativeName>
        <fullName evidence="17">Adenosylcobinamide-phosphate guanylyltransferase</fullName>
    </alternativeName>
</protein>
<sequence length="153" mass="17215">MGEKLSGNKKIFLATCVPQDQEMKQRVGRHKKERSDHWMTLEVPVLIPEAITDHTPNMDVMVIDCLTLWINNLLLETDDPEKITEHAHSLTRSLKKAQCTVILVSNEVGTGIVPENRLSRLFRDSAGFVNQAVAETADKVFWMVAGIPVQIKP</sequence>
<dbReference type="AlphaFoldDB" id="A0A0F9BQD0"/>
<evidence type="ECO:0000256" key="13">
    <source>
        <dbReference type="ARBA" id="ARBA00022777"/>
    </source>
</evidence>
<dbReference type="GO" id="GO:0005524">
    <property type="term" value="F:ATP binding"/>
    <property type="evidence" value="ECO:0007669"/>
    <property type="project" value="UniProtKB-KW"/>
</dbReference>
<name>A0A0F9BQD0_9ZZZZ</name>
<comment type="pathway">
    <text evidence="5">Cofactor biosynthesis; adenosylcobalamin biosynthesis; adenosylcobalamin from cob(II)yrinate a,c-diamide: step 6/7.</text>
</comment>
<evidence type="ECO:0000256" key="4">
    <source>
        <dbReference type="ARBA" id="ARBA00003889"/>
    </source>
</evidence>
<keyword evidence="10" id="KW-0169">Cobalamin biosynthesis</keyword>
<evidence type="ECO:0000256" key="2">
    <source>
        <dbReference type="ARBA" id="ARBA00000711"/>
    </source>
</evidence>
<dbReference type="PIRSF" id="PIRSF006135">
    <property type="entry name" value="CobU"/>
    <property type="match status" value="1"/>
</dbReference>
<comment type="catalytic activity">
    <reaction evidence="2">
        <text>adenosylcob(III)inamide phosphate + GTP + H(+) = adenosylcob(III)inamide-GDP + diphosphate</text>
        <dbReference type="Rhea" id="RHEA:22712"/>
        <dbReference type="ChEBI" id="CHEBI:15378"/>
        <dbReference type="ChEBI" id="CHEBI:33019"/>
        <dbReference type="ChEBI" id="CHEBI:37565"/>
        <dbReference type="ChEBI" id="CHEBI:58502"/>
        <dbReference type="ChEBI" id="CHEBI:60487"/>
        <dbReference type="EC" id="2.7.7.62"/>
    </reaction>
</comment>
<dbReference type="GO" id="GO:0043752">
    <property type="term" value="F:adenosylcobinamide kinase activity"/>
    <property type="evidence" value="ECO:0007669"/>
    <property type="project" value="UniProtKB-EC"/>
</dbReference>
<keyword evidence="14" id="KW-0067">ATP-binding</keyword>
<gene>
    <name evidence="18" type="ORF">LCGC14_2499390</name>
</gene>
<dbReference type="GO" id="GO:0008820">
    <property type="term" value="F:cobinamide phosphate guanylyltransferase activity"/>
    <property type="evidence" value="ECO:0007669"/>
    <property type="project" value="UniProtKB-EC"/>
</dbReference>
<evidence type="ECO:0000256" key="3">
    <source>
        <dbReference type="ARBA" id="ARBA00001522"/>
    </source>
</evidence>
<evidence type="ECO:0000313" key="18">
    <source>
        <dbReference type="EMBL" id="KKL16057.1"/>
    </source>
</evidence>
<keyword evidence="13" id="KW-0418">Kinase</keyword>
<dbReference type="PANTHER" id="PTHR34848">
    <property type="match status" value="1"/>
</dbReference>
<evidence type="ECO:0000256" key="9">
    <source>
        <dbReference type="ARBA" id="ARBA00012523"/>
    </source>
</evidence>
<evidence type="ECO:0000256" key="10">
    <source>
        <dbReference type="ARBA" id="ARBA00022573"/>
    </source>
</evidence>
<evidence type="ECO:0000256" key="17">
    <source>
        <dbReference type="ARBA" id="ARBA00030571"/>
    </source>
</evidence>
<comment type="catalytic activity">
    <reaction evidence="3">
        <text>adenosylcob(III)inamide + GTP = adenosylcob(III)inamide phosphate + GDP + H(+)</text>
        <dbReference type="Rhea" id="RHEA:15765"/>
        <dbReference type="ChEBI" id="CHEBI:2480"/>
        <dbReference type="ChEBI" id="CHEBI:15378"/>
        <dbReference type="ChEBI" id="CHEBI:37565"/>
        <dbReference type="ChEBI" id="CHEBI:58189"/>
        <dbReference type="ChEBI" id="CHEBI:58502"/>
        <dbReference type="EC" id="2.7.1.156"/>
    </reaction>
</comment>
<keyword evidence="11" id="KW-0808">Transferase</keyword>
<dbReference type="EC" id="2.7.7.62" evidence="9"/>
<dbReference type="InterPro" id="IPR003203">
    <property type="entry name" value="CobU/CobP"/>
</dbReference>
<keyword evidence="12" id="KW-0547">Nucleotide-binding</keyword>
<evidence type="ECO:0000256" key="5">
    <source>
        <dbReference type="ARBA" id="ARBA00004692"/>
    </source>
</evidence>
<evidence type="ECO:0000256" key="15">
    <source>
        <dbReference type="ARBA" id="ARBA00023134"/>
    </source>
</evidence>
<comment type="similarity">
    <text evidence="7">Belongs to the CobU/CobP family.</text>
</comment>
<dbReference type="Gene3D" id="3.40.50.300">
    <property type="entry name" value="P-loop containing nucleotide triphosphate hydrolases"/>
    <property type="match status" value="1"/>
</dbReference>
<keyword evidence="15" id="KW-0342">GTP-binding</keyword>
<dbReference type="InterPro" id="IPR027417">
    <property type="entry name" value="P-loop_NTPase"/>
</dbReference>
<dbReference type="EC" id="2.7.1.156" evidence="8"/>
<proteinExistence type="inferred from homology"/>
<dbReference type="GO" id="GO:0005525">
    <property type="term" value="F:GTP binding"/>
    <property type="evidence" value="ECO:0007669"/>
    <property type="project" value="UniProtKB-KW"/>
</dbReference>
<comment type="pathway">
    <text evidence="6">Cofactor biosynthesis; adenosylcobalamin biosynthesis; adenosylcobalamin from cob(II)yrinate a,c-diamide: step 5/7.</text>
</comment>
<evidence type="ECO:0000256" key="6">
    <source>
        <dbReference type="ARBA" id="ARBA00005159"/>
    </source>
</evidence>
<comment type="catalytic activity">
    <reaction evidence="1">
        <text>adenosylcob(III)inamide + ATP = adenosylcob(III)inamide phosphate + ADP + H(+)</text>
        <dbReference type="Rhea" id="RHEA:15769"/>
        <dbReference type="ChEBI" id="CHEBI:2480"/>
        <dbReference type="ChEBI" id="CHEBI:15378"/>
        <dbReference type="ChEBI" id="CHEBI:30616"/>
        <dbReference type="ChEBI" id="CHEBI:58502"/>
        <dbReference type="ChEBI" id="CHEBI:456216"/>
        <dbReference type="EC" id="2.7.1.156"/>
    </reaction>
</comment>